<dbReference type="OrthoDB" id="5979581at2759"/>
<keyword evidence="3 4" id="KW-0067">ATP-binding</keyword>
<dbReference type="InterPro" id="IPR008271">
    <property type="entry name" value="Ser/Thr_kinase_AS"/>
</dbReference>
<dbReference type="Gene3D" id="1.10.510.10">
    <property type="entry name" value="Transferase(Phosphotransferase) domain 1"/>
    <property type="match status" value="1"/>
</dbReference>
<protein>
    <recommendedName>
        <fullName evidence="1">non-specific serine/threonine protein kinase</fullName>
        <ecNumber evidence="1">2.7.11.1</ecNumber>
    </recommendedName>
</protein>
<accession>A0A9N9GT35</accession>
<evidence type="ECO:0000256" key="5">
    <source>
        <dbReference type="SAM" id="MobiDB-lite"/>
    </source>
</evidence>
<feature type="region of interest" description="Disordered" evidence="5">
    <location>
        <begin position="624"/>
        <end position="701"/>
    </location>
</feature>
<evidence type="ECO:0000313" key="7">
    <source>
        <dbReference type="EMBL" id="CAG8627848.1"/>
    </source>
</evidence>
<sequence length="971" mass="109982">MTGRLVCGGNYEVIERIGEGSFGEVFKAAHKVTGVQYAIKRELDDPLYVPQLEHEVSVIRRLEGNDFAPRCHWYGVEGDYHAAVLDLLGPNLKSVKMTFHHLPHRFVIDLALQMIEIIETVHSYGIVYRDIKPDNFLLEPTFSLPKRQINAEASDDEDAFLKDVPDCSYLFKSGHKVYLVDYGLTDDWRDKETGKHRPIGHTPHKAGTARYSSLNIHRGFIHSRRDDIEALGYVFVDLMKFKLPWTGIQARTSKEGWAKMLEMKTGTSLEELCEGCPRAFMNYIEYARSLRYDEEPNYSYLRKLISSAYGNGPEAELIILSDIPPGLRSRSLSPIHGSPSPTKPRFARAPEDYRLLSPPPSPGSKRGNQFRPRFVYDKCADGSRSRSNSMTITPTGILPPRSKALSPQRTYSLPYSESGNVDAFPTNGNHPNGRENERRTKRPDAYVPPHREHNNRQAGLNIVWRKKDVVKWEDICEKAAADWRGGHSHGDKPNKARKPLHMGRANGSFADGLINRKGVLKRENISEEANAKRKDEHAGKVDKFDHVNRDNNETTNSSIRIQERGPRTPLPGHLYEHHDPFKGFDGEQGSNGWINDVEDEGQLLEEVATWGNGKVKIPWIDSRNPHHRFDHPQHAESQKFHTMPSGNREFFSRRPSVPSPLSIPPATSNQAVQSARDYSSARGGNSEENQTLTPRRSSPNIREASLAARLFKRSVPNLREAVSKTAVIPPPSATIQRTMAHRQEFTPQSLPLPQSAKRISPPNSYNSRPHGGRELSPVNDQKGTANCETRYSPQDARYTPQDARYSSQDVRNPFQSLRYTQDARHSNGNYYGHNRDNRRRDRAYTIGHAMSGKKSSHPQIPNFNPSPSLPAQVPPQPVRRQSHQFTRERSHTFTSFTEKINQLNNRVNPTTPTTPKTPKASPAVMTQHVHLQTRERSNTFTSSRGTEFSRTGRHRPPPLQHIQSNYTRNGG</sequence>
<feature type="domain" description="Protein kinase" evidence="6">
    <location>
        <begin position="11"/>
        <end position="309"/>
    </location>
</feature>
<dbReference type="PROSITE" id="PS50011">
    <property type="entry name" value="PROTEIN_KINASE_DOM"/>
    <property type="match status" value="1"/>
</dbReference>
<proteinExistence type="predicted"/>
<evidence type="ECO:0000256" key="1">
    <source>
        <dbReference type="ARBA" id="ARBA00012513"/>
    </source>
</evidence>
<feature type="region of interest" description="Disordered" evidence="5">
    <location>
        <begin position="905"/>
        <end position="971"/>
    </location>
</feature>
<reference evidence="7" key="1">
    <citation type="submission" date="2021-06" db="EMBL/GenBank/DDBJ databases">
        <authorList>
            <person name="Kallberg Y."/>
            <person name="Tangrot J."/>
            <person name="Rosling A."/>
        </authorList>
    </citation>
    <scope>NUCLEOTIDE SEQUENCE</scope>
    <source>
        <strain evidence="7">BR232B</strain>
    </source>
</reference>
<feature type="compositionally biased region" description="Polar residues" evidence="5">
    <location>
        <begin position="405"/>
        <end position="419"/>
    </location>
</feature>
<feature type="region of interest" description="Disordered" evidence="5">
    <location>
        <begin position="747"/>
        <end position="840"/>
    </location>
</feature>
<comment type="caution">
    <text evidence="7">The sequence shown here is derived from an EMBL/GenBank/DDBJ whole genome shotgun (WGS) entry which is preliminary data.</text>
</comment>
<dbReference type="InterPro" id="IPR050235">
    <property type="entry name" value="CK1_Ser-Thr_kinase"/>
</dbReference>
<keyword evidence="2 4" id="KW-0547">Nucleotide-binding</keyword>
<dbReference type="CDD" id="cd14016">
    <property type="entry name" value="STKc_CK1"/>
    <property type="match status" value="1"/>
</dbReference>
<feature type="compositionally biased region" description="Basic and acidic residues" evidence="5">
    <location>
        <begin position="630"/>
        <end position="639"/>
    </location>
</feature>
<feature type="compositionally biased region" description="Polar residues" evidence="5">
    <location>
        <begin position="804"/>
        <end position="819"/>
    </location>
</feature>
<dbReference type="InterPro" id="IPR011009">
    <property type="entry name" value="Kinase-like_dom_sf"/>
</dbReference>
<feature type="compositionally biased region" description="Polar residues" evidence="5">
    <location>
        <begin position="961"/>
        <end position="971"/>
    </location>
</feature>
<dbReference type="PROSITE" id="PS00108">
    <property type="entry name" value="PROTEIN_KINASE_ST"/>
    <property type="match status" value="1"/>
</dbReference>
<feature type="compositionally biased region" description="Polar residues" evidence="5">
    <location>
        <begin position="665"/>
        <end position="700"/>
    </location>
</feature>
<dbReference type="GO" id="GO:0004674">
    <property type="term" value="F:protein serine/threonine kinase activity"/>
    <property type="evidence" value="ECO:0007669"/>
    <property type="project" value="UniProtKB-EC"/>
</dbReference>
<dbReference type="InterPro" id="IPR000719">
    <property type="entry name" value="Prot_kinase_dom"/>
</dbReference>
<dbReference type="AlphaFoldDB" id="A0A9N9GT35"/>
<feature type="compositionally biased region" description="Polar residues" evidence="5">
    <location>
        <begin position="938"/>
        <end position="949"/>
    </location>
</feature>
<feature type="region of interest" description="Disordered" evidence="5">
    <location>
        <begin position="525"/>
        <end position="572"/>
    </location>
</feature>
<feature type="region of interest" description="Disordered" evidence="5">
    <location>
        <begin position="483"/>
        <end position="509"/>
    </location>
</feature>
<name>A0A9N9GT35_9GLOM</name>
<dbReference type="PANTHER" id="PTHR11909">
    <property type="entry name" value="CASEIN KINASE-RELATED"/>
    <property type="match status" value="1"/>
</dbReference>
<feature type="compositionally biased region" description="Basic and acidic residues" evidence="5">
    <location>
        <begin position="432"/>
        <end position="453"/>
    </location>
</feature>
<dbReference type="SMART" id="SM00220">
    <property type="entry name" value="S_TKc"/>
    <property type="match status" value="1"/>
</dbReference>
<feature type="region of interest" description="Disordered" evidence="5">
    <location>
        <begin position="330"/>
        <end position="453"/>
    </location>
</feature>
<gene>
    <name evidence="7" type="ORF">PBRASI_LOCUS9082</name>
</gene>
<feature type="compositionally biased region" description="Polar residues" evidence="5">
    <location>
        <begin position="385"/>
        <end position="394"/>
    </location>
</feature>
<feature type="compositionally biased region" description="Basic and acidic residues" evidence="5">
    <location>
        <begin position="483"/>
        <end position="494"/>
    </location>
</feature>
<dbReference type="GO" id="GO:0005524">
    <property type="term" value="F:ATP binding"/>
    <property type="evidence" value="ECO:0007669"/>
    <property type="project" value="UniProtKB-UniRule"/>
</dbReference>
<feature type="binding site" evidence="4">
    <location>
        <position position="40"/>
    </location>
    <ligand>
        <name>ATP</name>
        <dbReference type="ChEBI" id="CHEBI:30616"/>
    </ligand>
</feature>
<feature type="compositionally biased region" description="Basic and acidic residues" evidence="5">
    <location>
        <begin position="374"/>
        <end position="384"/>
    </location>
</feature>
<dbReference type="Proteomes" id="UP000789739">
    <property type="component" value="Unassembled WGS sequence"/>
</dbReference>
<feature type="compositionally biased region" description="Basic and acidic residues" evidence="5">
    <location>
        <begin position="525"/>
        <end position="552"/>
    </location>
</feature>
<feature type="compositionally biased region" description="Polar residues" evidence="5">
    <location>
        <begin position="778"/>
        <end position="792"/>
    </location>
</feature>
<dbReference type="Pfam" id="PF00069">
    <property type="entry name" value="Pkinase"/>
    <property type="match status" value="1"/>
</dbReference>
<organism evidence="7 8">
    <name type="scientific">Paraglomus brasilianum</name>
    <dbReference type="NCBI Taxonomy" id="144538"/>
    <lineage>
        <taxon>Eukaryota</taxon>
        <taxon>Fungi</taxon>
        <taxon>Fungi incertae sedis</taxon>
        <taxon>Mucoromycota</taxon>
        <taxon>Glomeromycotina</taxon>
        <taxon>Glomeromycetes</taxon>
        <taxon>Paraglomerales</taxon>
        <taxon>Paraglomeraceae</taxon>
        <taxon>Paraglomus</taxon>
    </lineage>
</organism>
<evidence type="ECO:0000256" key="3">
    <source>
        <dbReference type="ARBA" id="ARBA00022840"/>
    </source>
</evidence>
<dbReference type="EMBL" id="CAJVPI010001824">
    <property type="protein sequence ID" value="CAG8627848.1"/>
    <property type="molecule type" value="Genomic_DNA"/>
</dbReference>
<evidence type="ECO:0000256" key="4">
    <source>
        <dbReference type="PROSITE-ProRule" id="PRU10141"/>
    </source>
</evidence>
<dbReference type="SUPFAM" id="SSF56112">
    <property type="entry name" value="Protein kinase-like (PK-like)"/>
    <property type="match status" value="1"/>
</dbReference>
<dbReference type="PROSITE" id="PS00107">
    <property type="entry name" value="PROTEIN_KINASE_ATP"/>
    <property type="match status" value="1"/>
</dbReference>
<evidence type="ECO:0000313" key="8">
    <source>
        <dbReference type="Proteomes" id="UP000789739"/>
    </source>
</evidence>
<dbReference type="EC" id="2.7.11.1" evidence="1"/>
<dbReference type="InterPro" id="IPR017441">
    <property type="entry name" value="Protein_kinase_ATP_BS"/>
</dbReference>
<keyword evidence="8" id="KW-1185">Reference proteome</keyword>
<evidence type="ECO:0000259" key="6">
    <source>
        <dbReference type="PROSITE" id="PS50011"/>
    </source>
</evidence>
<feature type="compositionally biased region" description="Low complexity" evidence="5">
    <location>
        <begin position="909"/>
        <end position="919"/>
    </location>
</feature>
<evidence type="ECO:0000256" key="2">
    <source>
        <dbReference type="ARBA" id="ARBA00022741"/>
    </source>
</evidence>